<proteinExistence type="predicted"/>
<dbReference type="Proteomes" id="UP000008177">
    <property type="component" value="Unplaced contigs"/>
</dbReference>
<dbReference type="InParanoid" id="G2Y8W8"/>
<protein>
    <submittedName>
        <fullName evidence="1">Uncharacterized protein</fullName>
    </submittedName>
</protein>
<organism evidence="1 2">
    <name type="scientific">Botryotinia fuckeliana (strain T4)</name>
    <name type="common">Noble rot fungus</name>
    <name type="synonym">Botrytis cinerea</name>
    <dbReference type="NCBI Taxonomy" id="999810"/>
    <lineage>
        <taxon>Eukaryota</taxon>
        <taxon>Fungi</taxon>
        <taxon>Dikarya</taxon>
        <taxon>Ascomycota</taxon>
        <taxon>Pezizomycotina</taxon>
        <taxon>Leotiomycetes</taxon>
        <taxon>Helotiales</taxon>
        <taxon>Sclerotiniaceae</taxon>
        <taxon>Botrytis</taxon>
    </lineage>
</organism>
<dbReference type="HOGENOM" id="CLU_3050068_0_0_1"/>
<gene>
    <name evidence="1" type="ORF">BofuT4_uP029200.1</name>
</gene>
<name>G2Y8W8_BOTF4</name>
<sequence>MPLHEEEAKLEERLKTEVGIRLAGITQFLKFNTVVKKKAPHHGPDVIPWKKCDP</sequence>
<evidence type="ECO:0000313" key="1">
    <source>
        <dbReference type="EMBL" id="CCD49044.1"/>
    </source>
</evidence>
<dbReference type="AlphaFoldDB" id="G2Y8W8"/>
<dbReference type="EMBL" id="FQ790300">
    <property type="protein sequence ID" value="CCD49044.1"/>
    <property type="molecule type" value="Genomic_DNA"/>
</dbReference>
<evidence type="ECO:0000313" key="2">
    <source>
        <dbReference type="Proteomes" id="UP000008177"/>
    </source>
</evidence>
<accession>G2Y8W8</accession>
<reference evidence="2" key="1">
    <citation type="journal article" date="2011" name="PLoS Genet.">
        <title>Genomic analysis of the necrotrophic fungal pathogens Sclerotinia sclerotiorum and Botrytis cinerea.</title>
        <authorList>
            <person name="Amselem J."/>
            <person name="Cuomo C.A."/>
            <person name="van Kan J.A."/>
            <person name="Viaud M."/>
            <person name="Benito E.P."/>
            <person name="Couloux A."/>
            <person name="Coutinho P.M."/>
            <person name="de Vries R.P."/>
            <person name="Dyer P.S."/>
            <person name="Fillinger S."/>
            <person name="Fournier E."/>
            <person name="Gout L."/>
            <person name="Hahn M."/>
            <person name="Kohn L."/>
            <person name="Lapalu N."/>
            <person name="Plummer K.M."/>
            <person name="Pradier J.M."/>
            <person name="Quevillon E."/>
            <person name="Sharon A."/>
            <person name="Simon A."/>
            <person name="ten Have A."/>
            <person name="Tudzynski B."/>
            <person name="Tudzynski P."/>
            <person name="Wincker P."/>
            <person name="Andrew M."/>
            <person name="Anthouard V."/>
            <person name="Beever R.E."/>
            <person name="Beffa R."/>
            <person name="Benoit I."/>
            <person name="Bouzid O."/>
            <person name="Brault B."/>
            <person name="Chen Z."/>
            <person name="Choquer M."/>
            <person name="Collemare J."/>
            <person name="Cotton P."/>
            <person name="Danchin E.G."/>
            <person name="Da Silva C."/>
            <person name="Gautier A."/>
            <person name="Giraud C."/>
            <person name="Giraud T."/>
            <person name="Gonzalez C."/>
            <person name="Grossetete S."/>
            <person name="Guldener U."/>
            <person name="Henrissat B."/>
            <person name="Howlett B.J."/>
            <person name="Kodira C."/>
            <person name="Kretschmer M."/>
            <person name="Lappartient A."/>
            <person name="Leroch M."/>
            <person name="Levis C."/>
            <person name="Mauceli E."/>
            <person name="Neuveglise C."/>
            <person name="Oeser B."/>
            <person name="Pearson M."/>
            <person name="Poulain J."/>
            <person name="Poussereau N."/>
            <person name="Quesneville H."/>
            <person name="Rascle C."/>
            <person name="Schumacher J."/>
            <person name="Segurens B."/>
            <person name="Sexton A."/>
            <person name="Silva E."/>
            <person name="Sirven C."/>
            <person name="Soanes D.M."/>
            <person name="Talbot N.J."/>
            <person name="Templeton M."/>
            <person name="Yandava C."/>
            <person name="Yarden O."/>
            <person name="Zeng Q."/>
            <person name="Rollins J.A."/>
            <person name="Lebrun M.H."/>
            <person name="Dickman M."/>
        </authorList>
    </citation>
    <scope>NUCLEOTIDE SEQUENCE [LARGE SCALE GENOMIC DNA]</scope>
    <source>
        <strain evidence="2">T4</strain>
    </source>
</reference>